<comment type="caution">
    <text evidence="2">The sequence shown here is derived from an EMBL/GenBank/DDBJ whole genome shotgun (WGS) entry which is preliminary data.</text>
</comment>
<feature type="region of interest" description="Disordered" evidence="1">
    <location>
        <begin position="206"/>
        <end position="275"/>
    </location>
</feature>
<sequence>MVGDVEDALTAVWPVAWGNHRFWNKTAATAGSDVCESQETVACHLAAFTVMSLVPGLGRQTDKVTIRQQGPQWVLIAFSKSLFLPLLTHSIGKIRLLSASSQELFSPEKSREDSLSLDALLVLEHIAVHEAIQHGGMGMDINVELQTNSLMEEKREQIEQRDREIERCTDRSNSPHQSFSTGIMGRPFFAVLLGWLAVKYGGWESAASSPRQPDGWSPRGEEQQQEKVEEEGKEGGWKEFQPTCQGLDEGNQPNNHLGLKDMMARKREKNKSRRI</sequence>
<reference evidence="2 3" key="1">
    <citation type="submission" date="2019-08" db="EMBL/GenBank/DDBJ databases">
        <title>A chromosome-level genome assembly, high-density linkage maps, and genome scans reveal the genomic architecture of hybrid incompatibilities underlying speciation via character displacement in darters (Percidae: Etheostominae).</title>
        <authorList>
            <person name="Moran R.L."/>
            <person name="Catchen J.M."/>
            <person name="Fuller R.C."/>
        </authorList>
    </citation>
    <scope>NUCLEOTIDE SEQUENCE [LARGE SCALE GENOMIC DNA]</scope>
    <source>
        <strain evidence="2">EspeVRDwgs_2016</strain>
        <tissue evidence="2">Muscle</tissue>
    </source>
</reference>
<feature type="region of interest" description="Disordered" evidence="1">
    <location>
        <begin position="156"/>
        <end position="179"/>
    </location>
</feature>
<evidence type="ECO:0000313" key="3">
    <source>
        <dbReference type="Proteomes" id="UP000327493"/>
    </source>
</evidence>
<gene>
    <name evidence="2" type="ORF">FQN60_013024</name>
</gene>
<proteinExistence type="predicted"/>
<evidence type="ECO:0000313" key="2">
    <source>
        <dbReference type="EMBL" id="KAA8589659.1"/>
    </source>
</evidence>
<keyword evidence="3" id="KW-1185">Reference proteome</keyword>
<feature type="compositionally biased region" description="Basic and acidic residues" evidence="1">
    <location>
        <begin position="156"/>
        <end position="170"/>
    </location>
</feature>
<protein>
    <submittedName>
        <fullName evidence="2">Uncharacterized protein</fullName>
    </submittedName>
</protein>
<evidence type="ECO:0000256" key="1">
    <source>
        <dbReference type="SAM" id="MobiDB-lite"/>
    </source>
</evidence>
<feature type="compositionally biased region" description="Basic residues" evidence="1">
    <location>
        <begin position="266"/>
        <end position="275"/>
    </location>
</feature>
<name>A0A5J5D889_9PERO</name>
<dbReference type="Proteomes" id="UP000327493">
    <property type="component" value="Chromosome 9"/>
</dbReference>
<organism evidence="2 3">
    <name type="scientific">Etheostoma spectabile</name>
    <name type="common">orangethroat darter</name>
    <dbReference type="NCBI Taxonomy" id="54343"/>
    <lineage>
        <taxon>Eukaryota</taxon>
        <taxon>Metazoa</taxon>
        <taxon>Chordata</taxon>
        <taxon>Craniata</taxon>
        <taxon>Vertebrata</taxon>
        <taxon>Euteleostomi</taxon>
        <taxon>Actinopterygii</taxon>
        <taxon>Neopterygii</taxon>
        <taxon>Teleostei</taxon>
        <taxon>Neoteleostei</taxon>
        <taxon>Acanthomorphata</taxon>
        <taxon>Eupercaria</taxon>
        <taxon>Perciformes</taxon>
        <taxon>Percoidei</taxon>
        <taxon>Percidae</taxon>
        <taxon>Etheostomatinae</taxon>
        <taxon>Etheostoma</taxon>
    </lineage>
</organism>
<dbReference type="AlphaFoldDB" id="A0A5J5D889"/>
<dbReference type="EMBL" id="VOFY01000009">
    <property type="protein sequence ID" value="KAA8589659.1"/>
    <property type="molecule type" value="Genomic_DNA"/>
</dbReference>
<accession>A0A5J5D889</accession>